<dbReference type="AlphaFoldDB" id="A0A542Z965"/>
<gene>
    <name evidence="1" type="ORF">FB474_3623</name>
</gene>
<dbReference type="EMBL" id="VFOQ01000002">
    <property type="protein sequence ID" value="TQL56861.1"/>
    <property type="molecule type" value="Genomic_DNA"/>
</dbReference>
<proteinExistence type="predicted"/>
<sequence length="138" mass="15532">MHPVALLHPAANLYQSITFRLHGRGRGGHTGPVTLTERRERARLLMQEFMAAEYPPRLKAEEDIAGVDFMLTDDSLGSCVYVWLSGTGELDDWRRGVVQRCLEDLYRLLPELTEQELPYVNRLIAMGQLALGRPAAAI</sequence>
<dbReference type="Proteomes" id="UP000319514">
    <property type="component" value="Unassembled WGS sequence"/>
</dbReference>
<organism evidence="1 2">
    <name type="scientific">Oryzihumus leptocrescens</name>
    <dbReference type="NCBI Taxonomy" id="297536"/>
    <lineage>
        <taxon>Bacteria</taxon>
        <taxon>Bacillati</taxon>
        <taxon>Actinomycetota</taxon>
        <taxon>Actinomycetes</taxon>
        <taxon>Micrococcales</taxon>
        <taxon>Intrasporangiaceae</taxon>
        <taxon>Oryzihumus</taxon>
    </lineage>
</organism>
<name>A0A542Z965_9MICO</name>
<evidence type="ECO:0000313" key="1">
    <source>
        <dbReference type="EMBL" id="TQL56861.1"/>
    </source>
</evidence>
<reference evidence="1 2" key="1">
    <citation type="submission" date="2019-06" db="EMBL/GenBank/DDBJ databases">
        <title>Sequencing the genomes of 1000 actinobacteria strains.</title>
        <authorList>
            <person name="Klenk H.-P."/>
        </authorList>
    </citation>
    <scope>NUCLEOTIDE SEQUENCE [LARGE SCALE GENOMIC DNA]</scope>
    <source>
        <strain evidence="1 2">DSM 18082</strain>
    </source>
</reference>
<protein>
    <submittedName>
        <fullName evidence="1">Uncharacterized protein</fullName>
    </submittedName>
</protein>
<evidence type="ECO:0000313" key="2">
    <source>
        <dbReference type="Proteomes" id="UP000319514"/>
    </source>
</evidence>
<accession>A0A542Z965</accession>
<comment type="caution">
    <text evidence="1">The sequence shown here is derived from an EMBL/GenBank/DDBJ whole genome shotgun (WGS) entry which is preliminary data.</text>
</comment>
<keyword evidence="2" id="KW-1185">Reference proteome</keyword>